<dbReference type="NCBIfam" id="TIGR00581">
    <property type="entry name" value="moaC"/>
    <property type="match status" value="1"/>
</dbReference>
<dbReference type="SUPFAM" id="SSF55040">
    <property type="entry name" value="Molybdenum cofactor biosynthesis protein C, MoaC"/>
    <property type="match status" value="1"/>
</dbReference>
<dbReference type="PANTHER" id="PTHR22960">
    <property type="entry name" value="MOLYBDOPTERIN COFACTOR SYNTHESIS PROTEIN A"/>
    <property type="match status" value="1"/>
</dbReference>
<evidence type="ECO:0000256" key="5">
    <source>
        <dbReference type="ARBA" id="ARBA00023239"/>
    </source>
</evidence>
<name>A0A518GDF8_9BACT</name>
<keyword evidence="4" id="KW-0501">Molybdenum cofactor biosynthesis</keyword>
<comment type="function">
    <text evidence="6">Catalyzes the conversion of (8S)-3',8-cyclo-7,8-dihydroguanosine 5'-triphosphate to cyclic pyranopterin monophosphate (cPMP).</text>
</comment>
<evidence type="ECO:0000313" key="8">
    <source>
        <dbReference type="EMBL" id="QDV26623.1"/>
    </source>
</evidence>
<reference evidence="8 9" key="1">
    <citation type="submission" date="2019-02" db="EMBL/GenBank/DDBJ databases">
        <title>Deep-cultivation of Planctomycetes and their phenomic and genomic characterization uncovers novel biology.</title>
        <authorList>
            <person name="Wiegand S."/>
            <person name="Jogler M."/>
            <person name="Boedeker C."/>
            <person name="Pinto D."/>
            <person name="Vollmers J."/>
            <person name="Rivas-Marin E."/>
            <person name="Kohn T."/>
            <person name="Peeters S.H."/>
            <person name="Heuer A."/>
            <person name="Rast P."/>
            <person name="Oberbeckmann S."/>
            <person name="Bunk B."/>
            <person name="Jeske O."/>
            <person name="Meyerdierks A."/>
            <person name="Storesund J.E."/>
            <person name="Kallscheuer N."/>
            <person name="Luecker S."/>
            <person name="Lage O.M."/>
            <person name="Pohl T."/>
            <person name="Merkel B.J."/>
            <person name="Hornburger P."/>
            <person name="Mueller R.-W."/>
            <person name="Bruemmer F."/>
            <person name="Labrenz M."/>
            <person name="Spormann A.M."/>
            <person name="Op den Camp H."/>
            <person name="Overmann J."/>
            <person name="Amann R."/>
            <person name="Jetten M.S.M."/>
            <person name="Mascher T."/>
            <person name="Medema M.H."/>
            <person name="Devos D.P."/>
            <person name="Kaster A.-K."/>
            <person name="Ovreas L."/>
            <person name="Rohde M."/>
            <person name="Galperin M.Y."/>
            <person name="Jogler C."/>
        </authorList>
    </citation>
    <scope>NUCLEOTIDE SEQUENCE [LARGE SCALE GENOMIC DNA]</scope>
    <source>
        <strain evidence="8 9">Q31a</strain>
    </source>
</reference>
<keyword evidence="9" id="KW-1185">Reference proteome</keyword>
<dbReference type="OrthoDB" id="9794429at2"/>
<dbReference type="EC" id="4.6.1.17" evidence="3"/>
<proteinExistence type="predicted"/>
<sequence>MIDVGDKAVSRRSATASAHCRMNADTARAVRGNSLRKGDVLQVARLAAIGAAKRTDELIPLCHSIPLDSVQVAFAWLEPELLEIQVTAVATGKTGVEMEAMVGASLAALTVYDMCKSSDREMVVENVQLLHKVGGVRGEFQRANFQRNED</sequence>
<dbReference type="KEGG" id="ahel:Q31a_49970"/>
<evidence type="ECO:0000256" key="3">
    <source>
        <dbReference type="ARBA" id="ARBA00012575"/>
    </source>
</evidence>
<gene>
    <name evidence="8" type="primary">moaC</name>
    <name evidence="8" type="ORF">Q31a_49970</name>
</gene>
<protein>
    <recommendedName>
        <fullName evidence="3">cyclic pyranopterin monophosphate synthase</fullName>
        <ecNumber evidence="3">4.6.1.17</ecNumber>
    </recommendedName>
</protein>
<evidence type="ECO:0000313" key="9">
    <source>
        <dbReference type="Proteomes" id="UP000318017"/>
    </source>
</evidence>
<organism evidence="8 9">
    <name type="scientific">Aureliella helgolandensis</name>
    <dbReference type="NCBI Taxonomy" id="2527968"/>
    <lineage>
        <taxon>Bacteria</taxon>
        <taxon>Pseudomonadati</taxon>
        <taxon>Planctomycetota</taxon>
        <taxon>Planctomycetia</taxon>
        <taxon>Pirellulales</taxon>
        <taxon>Pirellulaceae</taxon>
        <taxon>Aureliella</taxon>
    </lineage>
</organism>
<comment type="pathway">
    <text evidence="2">Cofactor biosynthesis; molybdopterin biosynthesis.</text>
</comment>
<dbReference type="Proteomes" id="UP000318017">
    <property type="component" value="Chromosome"/>
</dbReference>
<dbReference type="CDD" id="cd01420">
    <property type="entry name" value="MoaC_PE"/>
    <property type="match status" value="1"/>
</dbReference>
<dbReference type="InterPro" id="IPR023045">
    <property type="entry name" value="MoaC"/>
</dbReference>
<evidence type="ECO:0000259" key="7">
    <source>
        <dbReference type="Pfam" id="PF01967"/>
    </source>
</evidence>
<dbReference type="UniPathway" id="UPA00344"/>
<dbReference type="InterPro" id="IPR047594">
    <property type="entry name" value="MoaC_bact/euk"/>
</dbReference>
<dbReference type="Pfam" id="PF01967">
    <property type="entry name" value="MoaC"/>
    <property type="match status" value="1"/>
</dbReference>
<dbReference type="AlphaFoldDB" id="A0A518GDF8"/>
<dbReference type="InterPro" id="IPR002820">
    <property type="entry name" value="Mopterin_CF_biosynth-C_dom"/>
</dbReference>
<dbReference type="EMBL" id="CP036298">
    <property type="protein sequence ID" value="QDV26623.1"/>
    <property type="molecule type" value="Genomic_DNA"/>
</dbReference>
<evidence type="ECO:0000256" key="6">
    <source>
        <dbReference type="ARBA" id="ARBA00055087"/>
    </source>
</evidence>
<accession>A0A518GDF8</accession>
<evidence type="ECO:0000256" key="2">
    <source>
        <dbReference type="ARBA" id="ARBA00005046"/>
    </source>
</evidence>
<keyword evidence="5" id="KW-0456">Lyase</keyword>
<evidence type="ECO:0000256" key="4">
    <source>
        <dbReference type="ARBA" id="ARBA00023150"/>
    </source>
</evidence>
<dbReference type="GO" id="GO:0061799">
    <property type="term" value="F:cyclic pyranopterin monophosphate synthase activity"/>
    <property type="evidence" value="ECO:0007669"/>
    <property type="project" value="UniProtKB-EC"/>
</dbReference>
<dbReference type="GO" id="GO:0006777">
    <property type="term" value="P:Mo-molybdopterin cofactor biosynthetic process"/>
    <property type="evidence" value="ECO:0007669"/>
    <property type="project" value="UniProtKB-KW"/>
</dbReference>
<feature type="domain" description="Molybdopterin cofactor biosynthesis C (MoaC)" evidence="7">
    <location>
        <begin position="1"/>
        <end position="135"/>
    </location>
</feature>
<evidence type="ECO:0000256" key="1">
    <source>
        <dbReference type="ARBA" id="ARBA00001637"/>
    </source>
</evidence>
<dbReference type="InterPro" id="IPR036522">
    <property type="entry name" value="MoaC_sf"/>
</dbReference>
<comment type="catalytic activity">
    <reaction evidence="1">
        <text>(8S)-3',8-cyclo-7,8-dihydroguanosine 5'-triphosphate = cyclic pyranopterin phosphate + diphosphate</text>
        <dbReference type="Rhea" id="RHEA:49580"/>
        <dbReference type="ChEBI" id="CHEBI:33019"/>
        <dbReference type="ChEBI" id="CHEBI:59648"/>
        <dbReference type="ChEBI" id="CHEBI:131766"/>
        <dbReference type="EC" id="4.6.1.17"/>
    </reaction>
</comment>
<dbReference type="InterPro" id="IPR050105">
    <property type="entry name" value="MoCo_biosynth_MoaA/MoaC"/>
</dbReference>
<dbReference type="NCBIfam" id="NF006870">
    <property type="entry name" value="PRK09364.1"/>
    <property type="match status" value="1"/>
</dbReference>
<dbReference type="Gene3D" id="3.30.70.640">
    <property type="entry name" value="Molybdopterin cofactor biosynthesis C (MoaC) domain"/>
    <property type="match status" value="1"/>
</dbReference>